<name>A0A0H5Q688_9ZZZZ</name>
<organism evidence="2">
    <name type="scientific">uncultured prokaryote</name>
    <dbReference type="NCBI Taxonomy" id="198431"/>
    <lineage>
        <taxon>unclassified sequences</taxon>
        <taxon>environmental samples</taxon>
    </lineage>
</organism>
<feature type="domain" description="Replication-associated protein ORF2/G2P" evidence="1">
    <location>
        <begin position="42"/>
        <end position="105"/>
    </location>
</feature>
<dbReference type="Pfam" id="PF23343">
    <property type="entry name" value="REP_ORF2-G2P"/>
    <property type="match status" value="1"/>
</dbReference>
<reference evidence="2" key="2">
    <citation type="submission" date="2015-07" db="EMBL/GenBank/DDBJ databases">
        <title>Plasmids, circular viruses and viroids from rat gut.</title>
        <authorList>
            <person name="Jorgensen T.J."/>
            <person name="Hansen M.A."/>
            <person name="Xu Z."/>
            <person name="Tabak M.A."/>
            <person name="Sorensen S.J."/>
            <person name="Hansen L.H."/>
        </authorList>
    </citation>
    <scope>NUCLEOTIDE SEQUENCE</scope>
    <source>
        <strain evidence="2">RGFK1634</strain>
    </source>
</reference>
<sequence length="263" mass="30160">MKNDHLRAKRGQVEGWSEGAVRRNTRFLMSIREDQLTGAGVALTLTLRECPATAQDWHRLRRAWIKRMERAGMLRLHWVTEWQRRGVPHLHGAIWWPDQYDMVTPLDAWVEVAAEYGAGLRGQHARMIDGPVGWFQYLSKHAARGVKHYQRSAENMPEGWQRKTGRVWGHVGDWPLREAVRLDLQDQHGDGGWFAYRRMVRGWRLADARAGGDRYRIRSARSMLTCSDQAVSRVRGLTDWVPEGVTLAMAANLAGRGYVVQSG</sequence>
<protein>
    <recommendedName>
        <fullName evidence="1">Replication-associated protein ORF2/G2P domain-containing protein</fullName>
    </recommendedName>
</protein>
<dbReference type="EMBL" id="LN854143">
    <property type="protein sequence ID" value="CRY97551.1"/>
    <property type="molecule type" value="Genomic_DNA"/>
</dbReference>
<dbReference type="InterPro" id="IPR056906">
    <property type="entry name" value="ORF2/G2P_dom"/>
</dbReference>
<evidence type="ECO:0000259" key="1">
    <source>
        <dbReference type="Pfam" id="PF23343"/>
    </source>
</evidence>
<reference evidence="2" key="1">
    <citation type="submission" date="2015-06" db="EMBL/GenBank/DDBJ databases">
        <authorList>
            <person name="Joergensen T."/>
        </authorList>
    </citation>
    <scope>NUCLEOTIDE SEQUENCE</scope>
    <source>
        <strain evidence="2">RGFK1634</strain>
    </source>
</reference>
<evidence type="ECO:0000313" key="2">
    <source>
        <dbReference type="EMBL" id="CRY97551.1"/>
    </source>
</evidence>
<dbReference type="AlphaFoldDB" id="A0A0H5Q688"/>
<accession>A0A0H5Q688</accession>
<proteinExistence type="predicted"/>